<evidence type="ECO:0000256" key="1">
    <source>
        <dbReference type="SAM" id="MobiDB-lite"/>
    </source>
</evidence>
<protein>
    <submittedName>
        <fullName evidence="2">Uncharacterized protein</fullName>
    </submittedName>
</protein>
<evidence type="ECO:0000313" key="3">
    <source>
        <dbReference type="Proteomes" id="UP000235392"/>
    </source>
</evidence>
<name>A0A2N5VL92_9BASI</name>
<organism evidence="2 3">
    <name type="scientific">Puccinia coronata f. sp. avenae</name>
    <dbReference type="NCBI Taxonomy" id="200324"/>
    <lineage>
        <taxon>Eukaryota</taxon>
        <taxon>Fungi</taxon>
        <taxon>Dikarya</taxon>
        <taxon>Basidiomycota</taxon>
        <taxon>Pucciniomycotina</taxon>
        <taxon>Pucciniomycetes</taxon>
        <taxon>Pucciniales</taxon>
        <taxon>Pucciniaceae</taxon>
        <taxon>Puccinia</taxon>
    </lineage>
</organism>
<accession>A0A2N5VL92</accession>
<gene>
    <name evidence="2" type="ORF">PCASD_00709</name>
</gene>
<dbReference type="EMBL" id="PGCI01000009">
    <property type="protein sequence ID" value="PLW50775.1"/>
    <property type="molecule type" value="Genomic_DNA"/>
</dbReference>
<dbReference type="AlphaFoldDB" id="A0A2N5VL92"/>
<sequence>MQSDYHCPSFFITATGTSRAKRREAPPTLKEWPEMPTKWPSAQISPRRFLALPLQRLDGTEAVFLGQEYQSLGFPGFAGLGVPQRDLCLRVVIPD</sequence>
<feature type="region of interest" description="Disordered" evidence="1">
    <location>
        <begin position="17"/>
        <end position="37"/>
    </location>
</feature>
<evidence type="ECO:0000313" key="2">
    <source>
        <dbReference type="EMBL" id="PLW50775.1"/>
    </source>
</evidence>
<comment type="caution">
    <text evidence="2">The sequence shown here is derived from an EMBL/GenBank/DDBJ whole genome shotgun (WGS) entry which is preliminary data.</text>
</comment>
<dbReference type="Proteomes" id="UP000235392">
    <property type="component" value="Unassembled WGS sequence"/>
</dbReference>
<reference evidence="2 3" key="1">
    <citation type="submission" date="2017-11" db="EMBL/GenBank/DDBJ databases">
        <title>De novo assembly and phasing of dikaryotic genomes from two isolates of Puccinia coronata f. sp. avenae, the causal agent of oat crown rust.</title>
        <authorList>
            <person name="Miller M.E."/>
            <person name="Zhang Y."/>
            <person name="Omidvar V."/>
            <person name="Sperschneider J."/>
            <person name="Schwessinger B."/>
            <person name="Raley C."/>
            <person name="Palmer J.M."/>
            <person name="Garnica D."/>
            <person name="Upadhyaya N."/>
            <person name="Rathjen J."/>
            <person name="Taylor J.M."/>
            <person name="Park R.F."/>
            <person name="Dodds P.N."/>
            <person name="Hirsch C.D."/>
            <person name="Kianian S.F."/>
            <person name="Figueroa M."/>
        </authorList>
    </citation>
    <scope>NUCLEOTIDE SEQUENCE [LARGE SCALE GENOMIC DNA]</scope>
    <source>
        <strain evidence="2">12SD80</strain>
    </source>
</reference>
<proteinExistence type="predicted"/>